<dbReference type="Pfam" id="PF02672">
    <property type="entry name" value="CP12"/>
    <property type="match status" value="1"/>
</dbReference>
<feature type="signal peptide" evidence="1">
    <location>
        <begin position="1"/>
        <end position="17"/>
    </location>
</feature>
<proteinExistence type="predicted"/>
<dbReference type="AlphaFoldDB" id="A0A6U3RXX4"/>
<keyword evidence="1" id="KW-0732">Signal</keyword>
<dbReference type="EMBL" id="HBGN01023652">
    <property type="protein sequence ID" value="CAD9338101.1"/>
    <property type="molecule type" value="Transcribed_RNA"/>
</dbReference>
<dbReference type="InterPro" id="IPR039314">
    <property type="entry name" value="CP12-like"/>
</dbReference>
<dbReference type="SMART" id="SM01093">
    <property type="entry name" value="CP12"/>
    <property type="match status" value="1"/>
</dbReference>
<dbReference type="PANTHER" id="PTHR33921">
    <property type="entry name" value="CALVIN CYCLE PROTEIN CP12-2, CHLOROPLASTIC"/>
    <property type="match status" value="1"/>
</dbReference>
<gene>
    <name evidence="4" type="ORF">DBRI00130_LOCUS38488</name>
    <name evidence="3" type="ORF">DBRI1063_LOCUS15099</name>
</gene>
<feature type="chain" id="PRO_5035585457" description="CP12 domain-containing protein" evidence="1">
    <location>
        <begin position="18"/>
        <end position="156"/>
    </location>
</feature>
<evidence type="ECO:0000313" key="3">
    <source>
        <dbReference type="EMBL" id="CAD9338101.1"/>
    </source>
</evidence>
<evidence type="ECO:0000313" key="4">
    <source>
        <dbReference type="EMBL" id="CAE4653305.1"/>
    </source>
</evidence>
<name>A0A6U3RXX4_9STRA</name>
<sequence>MKTSFAILPFLASMTCAFTVVPTPRFGRHSPTLNLYQSVEEAIADAERICANDPGSAECRVAWDIVEEIESTISHKEGDATNTPLNTTPDLTALLGSFDILVRKIDGKMGQLKATTDKLQELGANDPSVEGLGVRAEEMKNHLAYVRNYLYESTQG</sequence>
<accession>A0A6U3RXX4</accession>
<dbReference type="InterPro" id="IPR003823">
    <property type="entry name" value="CP12_dom"/>
</dbReference>
<reference evidence="4" key="1">
    <citation type="submission" date="2021-01" db="EMBL/GenBank/DDBJ databases">
        <authorList>
            <person name="Corre E."/>
            <person name="Pelletier E."/>
            <person name="Niang G."/>
            <person name="Scheremetjew M."/>
            <person name="Finn R."/>
            <person name="Kale V."/>
            <person name="Holt S."/>
            <person name="Cochrane G."/>
            <person name="Meng A."/>
            <person name="Brown T."/>
            <person name="Cohen L."/>
        </authorList>
    </citation>
    <scope>NUCLEOTIDE SEQUENCE</scope>
    <source>
        <strain evidence="4">GSO104</strain>
        <strain evidence="3">Pop2</strain>
    </source>
</reference>
<evidence type="ECO:0000259" key="2">
    <source>
        <dbReference type="SMART" id="SM01093"/>
    </source>
</evidence>
<feature type="domain" description="CP12" evidence="2">
    <location>
        <begin position="35"/>
        <end position="90"/>
    </location>
</feature>
<dbReference type="PANTHER" id="PTHR33921:SF15">
    <property type="entry name" value="CALVIN CYCLE PROTEIN CP12-2, CHLOROPLASTIC"/>
    <property type="match status" value="1"/>
</dbReference>
<protein>
    <recommendedName>
        <fullName evidence="2">CP12 domain-containing protein</fullName>
    </recommendedName>
</protein>
<dbReference type="EMBL" id="HBNS01052482">
    <property type="protein sequence ID" value="CAE4653305.1"/>
    <property type="molecule type" value="Transcribed_RNA"/>
</dbReference>
<evidence type="ECO:0000256" key="1">
    <source>
        <dbReference type="SAM" id="SignalP"/>
    </source>
</evidence>
<organism evidence="4">
    <name type="scientific">Ditylum brightwellii</name>
    <dbReference type="NCBI Taxonomy" id="49249"/>
    <lineage>
        <taxon>Eukaryota</taxon>
        <taxon>Sar</taxon>
        <taxon>Stramenopiles</taxon>
        <taxon>Ochrophyta</taxon>
        <taxon>Bacillariophyta</taxon>
        <taxon>Mediophyceae</taxon>
        <taxon>Lithodesmiophycidae</taxon>
        <taxon>Lithodesmiales</taxon>
        <taxon>Lithodesmiaceae</taxon>
        <taxon>Ditylum</taxon>
    </lineage>
</organism>